<name>A0A2D6LQ10_9ARCH</name>
<dbReference type="EMBL" id="NZBD01000015">
    <property type="protein sequence ID" value="MAG18279.1"/>
    <property type="molecule type" value="Genomic_DNA"/>
</dbReference>
<dbReference type="InterPro" id="IPR036116">
    <property type="entry name" value="FN3_sf"/>
</dbReference>
<reference evidence="4" key="1">
    <citation type="submission" date="2017-09" db="EMBL/GenBank/DDBJ databases">
        <title>The Reconstruction of 2,631 Draft Metagenome-Assembled Genomes from the Global Oceans.</title>
        <authorList>
            <person name="Tully B.J."/>
            <person name="Graham E.D."/>
            <person name="Heidelberg J.F."/>
        </authorList>
    </citation>
    <scope>NUCLEOTIDE SEQUENCE [LARGE SCALE GENOMIC DNA]</scope>
</reference>
<evidence type="ECO:0000313" key="3">
    <source>
        <dbReference type="EMBL" id="MAG18279.1"/>
    </source>
</evidence>
<dbReference type="InterPro" id="IPR013783">
    <property type="entry name" value="Ig-like_fold"/>
</dbReference>
<feature type="domain" description="Fibronectin type-III" evidence="2">
    <location>
        <begin position="114"/>
        <end position="221"/>
    </location>
</feature>
<sequence>MVLVLLFSASVLAATPTVSSSTHPEGEWADAPFIKVNFSYSDATKFAYVVNKEADTVPDIIGEISKFMDPSSSEISLGAKLDGIYWLHVRGKNSSGWSDTKHYEIKVDSNGPRRPANLTATPLEDGTIQLAWDAAEDDLAGVGHYTVYRSVLRFVSDGGISREFTIRDAVAKRIAEEVTETNYLDEEINEGYRYHYKIQPIDKAGNGGIPSSVASARAHSFCDFTVVIHTELDDENISIAIESTGKFKKGNVKVTDPNGVETEIVESESNVFSIETSYSLSDKPNGDYNIFFTSIDPDFDECNAEKIFIYDIVFPEVKIISPSSTGVLTEQVKFEIEASDSGVNPSGLVSVTLYLEKAGEEILVGEAEKAGENYVYDWNTITYENGRFKVIVKAKDNAGNESEDSAIYSFENTFFARTTASSDIIFSEAARTEAINYLADLREQGINVQELEMRLVNADSNFNYARELFEQGYYFELASEQANLAKLQYDSIKSSISLEDYGNRVYIYDAEQLDLFLSASGLDSGVTNNSKTLIQQLQPLRRLELVKVTKGINSYYKANVSISFSNAQDQNISLRVLEIIPKQFTNDANNLSSTFAFEIIQSDPIIVFESVDSIQGETISIIYSLKQELTKEQADILLSSNVMNFYISPPILVDSATDLSSVKLSSLLNFNSLISSLPPIEWNTTNLIIVGLAILAILFILLVIVLLAVFAAYYFFIRKKKTIYNEP</sequence>
<comment type="caution">
    <text evidence="3">The sequence shown here is derived from an EMBL/GenBank/DDBJ whole genome shotgun (WGS) entry which is preliminary data.</text>
</comment>
<dbReference type="CDD" id="cd00063">
    <property type="entry name" value="FN3"/>
    <property type="match status" value="1"/>
</dbReference>
<keyword evidence="1" id="KW-1133">Transmembrane helix</keyword>
<accession>A0A2D6LQ10</accession>
<feature type="transmembrane region" description="Helical" evidence="1">
    <location>
        <begin position="687"/>
        <end position="716"/>
    </location>
</feature>
<dbReference type="Proteomes" id="UP000226712">
    <property type="component" value="Unassembled WGS sequence"/>
</dbReference>
<keyword evidence="1" id="KW-0812">Transmembrane</keyword>
<proteinExistence type="predicted"/>
<evidence type="ECO:0000313" key="4">
    <source>
        <dbReference type="Proteomes" id="UP000226712"/>
    </source>
</evidence>
<dbReference type="PROSITE" id="PS50853">
    <property type="entry name" value="FN3"/>
    <property type="match status" value="1"/>
</dbReference>
<dbReference type="Gene3D" id="2.60.40.10">
    <property type="entry name" value="Immunoglobulins"/>
    <property type="match status" value="2"/>
</dbReference>
<keyword evidence="1" id="KW-0472">Membrane</keyword>
<dbReference type="InterPro" id="IPR003961">
    <property type="entry name" value="FN3_dom"/>
</dbReference>
<dbReference type="AlphaFoldDB" id="A0A2D6LQ10"/>
<evidence type="ECO:0000256" key="1">
    <source>
        <dbReference type="SAM" id="Phobius"/>
    </source>
</evidence>
<organism evidence="3 4">
    <name type="scientific">Candidatus Iainarchaeum sp</name>
    <dbReference type="NCBI Taxonomy" id="3101447"/>
    <lineage>
        <taxon>Archaea</taxon>
        <taxon>Candidatus Iainarchaeota</taxon>
        <taxon>Candidatus Iainarchaeia</taxon>
        <taxon>Candidatus Iainarchaeales</taxon>
        <taxon>Candidatus Iainarchaeaceae</taxon>
        <taxon>Candidatus Iainarchaeum</taxon>
    </lineage>
</organism>
<gene>
    <name evidence="3" type="ORF">CL944_02295</name>
</gene>
<dbReference type="SUPFAM" id="SSF49265">
    <property type="entry name" value="Fibronectin type III"/>
    <property type="match status" value="1"/>
</dbReference>
<protein>
    <recommendedName>
        <fullName evidence="2">Fibronectin type-III domain-containing protein</fullName>
    </recommendedName>
</protein>
<evidence type="ECO:0000259" key="2">
    <source>
        <dbReference type="PROSITE" id="PS50853"/>
    </source>
</evidence>